<feature type="region of interest" description="Disordered" evidence="1">
    <location>
        <begin position="1"/>
        <end position="34"/>
    </location>
</feature>
<name>A0A7S3Z3Y0_9EUKA</name>
<dbReference type="SUPFAM" id="SSF47473">
    <property type="entry name" value="EF-hand"/>
    <property type="match status" value="1"/>
</dbReference>
<proteinExistence type="predicted"/>
<organism evidence="2">
    <name type="scientific">Lotharella globosa</name>
    <dbReference type="NCBI Taxonomy" id="91324"/>
    <lineage>
        <taxon>Eukaryota</taxon>
        <taxon>Sar</taxon>
        <taxon>Rhizaria</taxon>
        <taxon>Cercozoa</taxon>
        <taxon>Chlorarachniophyceae</taxon>
        <taxon>Lotharella</taxon>
    </lineage>
</organism>
<dbReference type="InterPro" id="IPR011992">
    <property type="entry name" value="EF-hand-dom_pair"/>
</dbReference>
<dbReference type="AlphaFoldDB" id="A0A7S3Z3Y0"/>
<evidence type="ECO:0000256" key="1">
    <source>
        <dbReference type="SAM" id="MobiDB-lite"/>
    </source>
</evidence>
<feature type="compositionally biased region" description="Basic and acidic residues" evidence="1">
    <location>
        <begin position="1"/>
        <end position="21"/>
    </location>
</feature>
<protein>
    <recommendedName>
        <fullName evidence="3">EF-hand domain-containing protein</fullName>
    </recommendedName>
</protein>
<accession>A0A7S3Z3Y0</accession>
<dbReference type="EMBL" id="HBIV01030928">
    <property type="protein sequence ID" value="CAE0670424.1"/>
    <property type="molecule type" value="Transcribed_RNA"/>
</dbReference>
<gene>
    <name evidence="2" type="ORF">LGLO00237_LOCUS22061</name>
</gene>
<evidence type="ECO:0008006" key="3">
    <source>
        <dbReference type="Google" id="ProtNLM"/>
    </source>
</evidence>
<reference evidence="2" key="1">
    <citation type="submission" date="2021-01" db="EMBL/GenBank/DDBJ databases">
        <authorList>
            <person name="Corre E."/>
            <person name="Pelletier E."/>
            <person name="Niang G."/>
            <person name="Scheremetjew M."/>
            <person name="Finn R."/>
            <person name="Kale V."/>
            <person name="Holt S."/>
            <person name="Cochrane G."/>
            <person name="Meng A."/>
            <person name="Brown T."/>
            <person name="Cohen L."/>
        </authorList>
    </citation>
    <scope>NUCLEOTIDE SEQUENCE</scope>
    <source>
        <strain evidence="2">CCCM811</strain>
    </source>
</reference>
<evidence type="ECO:0000313" key="2">
    <source>
        <dbReference type="EMBL" id="CAE0670424.1"/>
    </source>
</evidence>
<sequence length="216" mass="25031">MSLSAIKEEKDKKKEGKKQEEAPETPVLKSKRLQAKDEENHALAQLFVERMQGFVDKEGNFSQDSLKDFFAHCGFEFSPYEMEIFEGDLQVHKGGEMHYLDLLEYMSMRGISNWLQHEHCFEIKDRLKSLAKGSSSKEEGKITLATLEKAFLSYLPNNIKEKSDIHEMLEHVPHEYLNGGNLDYEGYLNHLLQKHEGLLMPHEVHAYHEKLHSATQ</sequence>